<organism evidence="1 2">
    <name type="scientific">Paenibacillus rigui</name>
    <dbReference type="NCBI Taxonomy" id="554312"/>
    <lineage>
        <taxon>Bacteria</taxon>
        <taxon>Bacillati</taxon>
        <taxon>Bacillota</taxon>
        <taxon>Bacilli</taxon>
        <taxon>Bacillales</taxon>
        <taxon>Paenibacillaceae</taxon>
        <taxon>Paenibacillus</taxon>
    </lineage>
</organism>
<evidence type="ECO:0000313" key="1">
    <source>
        <dbReference type="EMBL" id="OXM87238.1"/>
    </source>
</evidence>
<name>A0A229UUZ7_9BACL</name>
<accession>A0A229UUZ7</accession>
<comment type="caution">
    <text evidence="1">The sequence shown here is derived from an EMBL/GenBank/DDBJ whole genome shotgun (WGS) entry which is preliminary data.</text>
</comment>
<evidence type="ECO:0000313" key="2">
    <source>
        <dbReference type="Proteomes" id="UP000215509"/>
    </source>
</evidence>
<dbReference type="RefSeq" id="WP_094013986.1">
    <property type="nucleotide sequence ID" value="NZ_NMQW01000008.1"/>
</dbReference>
<gene>
    <name evidence="1" type="ORF">CF651_06220</name>
</gene>
<dbReference type="AlphaFoldDB" id="A0A229UUZ7"/>
<proteinExistence type="predicted"/>
<protein>
    <submittedName>
        <fullName evidence="1">Uncharacterized protein</fullName>
    </submittedName>
</protein>
<dbReference type="OrthoDB" id="2609784at2"/>
<reference evidence="1 2" key="1">
    <citation type="submission" date="2017-07" db="EMBL/GenBank/DDBJ databases">
        <title>Genome sequencing and assembly of Paenibacillus rigui.</title>
        <authorList>
            <person name="Mayilraj S."/>
        </authorList>
    </citation>
    <scope>NUCLEOTIDE SEQUENCE [LARGE SCALE GENOMIC DNA]</scope>
    <source>
        <strain evidence="1 2">JCM 16352</strain>
    </source>
</reference>
<dbReference type="Proteomes" id="UP000215509">
    <property type="component" value="Unassembled WGS sequence"/>
</dbReference>
<sequence length="164" mass="19294">MPNTAVTLTRLRRFINQAESAWFTVYDSHLDKEITVNGGIYFKLPLRFSTVSKVINYFRRFWSLRFSRIMLCNMRPIIYKGRLLVVAGDPPIVPFRVVTLRIVRETSQHIYVRAVLTDGIETRQTVDYTILKKSNNRLTIIRRTKTAGDFRYQPCTLMLKKKCK</sequence>
<keyword evidence="2" id="KW-1185">Reference proteome</keyword>
<dbReference type="EMBL" id="NMQW01000008">
    <property type="protein sequence ID" value="OXM87238.1"/>
    <property type="molecule type" value="Genomic_DNA"/>
</dbReference>